<gene>
    <name evidence="1" type="ORF">PBRASI_LOCUS4990</name>
</gene>
<comment type="caution">
    <text evidence="1">The sequence shown here is derived from an EMBL/GenBank/DDBJ whole genome shotgun (WGS) entry which is preliminary data.</text>
</comment>
<reference evidence="1" key="1">
    <citation type="submission" date="2021-06" db="EMBL/GenBank/DDBJ databases">
        <authorList>
            <person name="Kallberg Y."/>
            <person name="Tangrot J."/>
            <person name="Rosling A."/>
        </authorList>
    </citation>
    <scope>NUCLEOTIDE SEQUENCE</scope>
    <source>
        <strain evidence="1">BR232B</strain>
    </source>
</reference>
<evidence type="ECO:0000313" key="1">
    <source>
        <dbReference type="EMBL" id="CAG8549109.1"/>
    </source>
</evidence>
<protein>
    <submittedName>
        <fullName evidence="1">10987_t:CDS:1</fullName>
    </submittedName>
</protein>
<accession>A0A9N9AY07</accession>
<keyword evidence="2" id="KW-1185">Reference proteome</keyword>
<proteinExistence type="predicted"/>
<organism evidence="1 2">
    <name type="scientific">Paraglomus brasilianum</name>
    <dbReference type="NCBI Taxonomy" id="144538"/>
    <lineage>
        <taxon>Eukaryota</taxon>
        <taxon>Fungi</taxon>
        <taxon>Fungi incertae sedis</taxon>
        <taxon>Mucoromycota</taxon>
        <taxon>Glomeromycotina</taxon>
        <taxon>Glomeromycetes</taxon>
        <taxon>Paraglomerales</taxon>
        <taxon>Paraglomeraceae</taxon>
        <taxon>Paraglomus</taxon>
    </lineage>
</organism>
<sequence>MFLIDTSKYNTGLEVIPGYRTEARNISILAVTTASAMIECPNK</sequence>
<name>A0A9N9AY07_9GLOM</name>
<dbReference type="EMBL" id="CAJVPI010000548">
    <property type="protein sequence ID" value="CAG8549109.1"/>
    <property type="molecule type" value="Genomic_DNA"/>
</dbReference>
<evidence type="ECO:0000313" key="2">
    <source>
        <dbReference type="Proteomes" id="UP000789739"/>
    </source>
</evidence>
<dbReference type="Proteomes" id="UP000789739">
    <property type="component" value="Unassembled WGS sequence"/>
</dbReference>
<dbReference type="AlphaFoldDB" id="A0A9N9AY07"/>